<evidence type="ECO:0000313" key="1">
    <source>
        <dbReference type="EMBL" id="KAK2161078.1"/>
    </source>
</evidence>
<reference evidence="1" key="1">
    <citation type="journal article" date="2023" name="Mol. Biol. Evol.">
        <title>Third-Generation Sequencing Reveals the Adaptive Role of the Epigenome in Three Deep-Sea Polychaetes.</title>
        <authorList>
            <person name="Perez M."/>
            <person name="Aroh O."/>
            <person name="Sun Y."/>
            <person name="Lan Y."/>
            <person name="Juniper S.K."/>
            <person name="Young C.R."/>
            <person name="Angers B."/>
            <person name="Qian P.Y."/>
        </authorList>
    </citation>
    <scope>NUCLEOTIDE SEQUENCE</scope>
    <source>
        <strain evidence="1">R07B-5</strain>
    </source>
</reference>
<comment type="caution">
    <text evidence="1">The sequence shown here is derived from an EMBL/GenBank/DDBJ whole genome shotgun (WGS) entry which is preliminary data.</text>
</comment>
<accession>A0AAD9NA50</accession>
<dbReference type="EMBL" id="JAODUO010001606">
    <property type="protein sequence ID" value="KAK2161078.1"/>
    <property type="molecule type" value="Genomic_DNA"/>
</dbReference>
<keyword evidence="2" id="KW-1185">Reference proteome</keyword>
<sequence>MARSYIGPLDNRETQAVTTLRVYHGRPVTNPSSVCLHCHWFRHHNTNTMQFTLAKMQSSLSKQGQHCTKLNLLTSGLSIHRTTVKHYPPRNVCIKTTAYLEYGLS</sequence>
<dbReference type="Proteomes" id="UP001209878">
    <property type="component" value="Unassembled WGS sequence"/>
</dbReference>
<protein>
    <submittedName>
        <fullName evidence="1">Uncharacterized protein</fullName>
    </submittedName>
</protein>
<organism evidence="1 2">
    <name type="scientific">Ridgeia piscesae</name>
    <name type="common">Tubeworm</name>
    <dbReference type="NCBI Taxonomy" id="27915"/>
    <lineage>
        <taxon>Eukaryota</taxon>
        <taxon>Metazoa</taxon>
        <taxon>Spiralia</taxon>
        <taxon>Lophotrochozoa</taxon>
        <taxon>Annelida</taxon>
        <taxon>Polychaeta</taxon>
        <taxon>Sedentaria</taxon>
        <taxon>Canalipalpata</taxon>
        <taxon>Sabellida</taxon>
        <taxon>Siboglinidae</taxon>
        <taxon>Ridgeia</taxon>
    </lineage>
</organism>
<name>A0AAD9NA50_RIDPI</name>
<evidence type="ECO:0000313" key="2">
    <source>
        <dbReference type="Proteomes" id="UP001209878"/>
    </source>
</evidence>
<proteinExistence type="predicted"/>
<gene>
    <name evidence="1" type="ORF">NP493_1606g00055</name>
</gene>
<dbReference type="AlphaFoldDB" id="A0AAD9NA50"/>